<dbReference type="RefSeq" id="WP_205002509.1">
    <property type="nucleotide sequence ID" value="NZ_JAFBER010000003.1"/>
</dbReference>
<dbReference type="Proteomes" id="UP000808914">
    <property type="component" value="Unassembled WGS sequence"/>
</dbReference>
<evidence type="ECO:0000256" key="2">
    <source>
        <dbReference type="ARBA" id="ARBA00022571"/>
    </source>
</evidence>
<dbReference type="InterPro" id="IPR001048">
    <property type="entry name" value="Asp/Glu/Uridylate_kinase"/>
</dbReference>
<evidence type="ECO:0000256" key="5">
    <source>
        <dbReference type="ARBA" id="ARBA00022741"/>
    </source>
</evidence>
<gene>
    <name evidence="9" type="primary">argB</name>
    <name evidence="11" type="ORF">JOD45_000742</name>
</gene>
<dbReference type="PANTHER" id="PTHR23342:SF0">
    <property type="entry name" value="N-ACETYLGLUTAMATE SYNTHASE, MITOCHONDRIAL"/>
    <property type="match status" value="1"/>
</dbReference>
<feature type="site" description="Transition state stabilizer" evidence="9">
    <location>
        <position position="7"/>
    </location>
</feature>
<dbReference type="SUPFAM" id="SSF53633">
    <property type="entry name" value="Carbamate kinase-like"/>
    <property type="match status" value="1"/>
</dbReference>
<evidence type="ECO:0000259" key="10">
    <source>
        <dbReference type="Pfam" id="PF00696"/>
    </source>
</evidence>
<evidence type="ECO:0000256" key="7">
    <source>
        <dbReference type="ARBA" id="ARBA00022840"/>
    </source>
</evidence>
<comment type="similarity">
    <text evidence="9">Belongs to the acetylglutamate kinase family. ArgB subfamily.</text>
</comment>
<feature type="binding site" evidence="9">
    <location>
        <position position="157"/>
    </location>
    <ligand>
        <name>substrate</name>
    </ligand>
</feature>
<evidence type="ECO:0000313" key="11">
    <source>
        <dbReference type="EMBL" id="MBM7644549.1"/>
    </source>
</evidence>
<feature type="domain" description="Aspartate/glutamate/uridylate kinase" evidence="10">
    <location>
        <begin position="3"/>
        <end position="238"/>
    </location>
</feature>
<feature type="site" description="Transition state stabilizer" evidence="9">
    <location>
        <position position="219"/>
    </location>
</feature>
<organism evidence="11 12">
    <name type="scientific">Scopulibacillus daqui</name>
    <dbReference type="NCBI Taxonomy" id="1469162"/>
    <lineage>
        <taxon>Bacteria</taxon>
        <taxon>Bacillati</taxon>
        <taxon>Bacillota</taxon>
        <taxon>Bacilli</taxon>
        <taxon>Bacillales</taxon>
        <taxon>Sporolactobacillaceae</taxon>
        <taxon>Scopulibacillus</taxon>
    </lineage>
</organism>
<evidence type="ECO:0000256" key="8">
    <source>
        <dbReference type="ARBA" id="ARBA00048141"/>
    </source>
</evidence>
<dbReference type="Gene3D" id="3.40.1160.10">
    <property type="entry name" value="Acetylglutamate kinase-like"/>
    <property type="match status" value="1"/>
</dbReference>
<keyword evidence="7 9" id="KW-0067">ATP-binding</keyword>
<evidence type="ECO:0000256" key="1">
    <source>
        <dbReference type="ARBA" id="ARBA00004828"/>
    </source>
</evidence>
<reference evidence="11 12" key="1">
    <citation type="submission" date="2021-01" db="EMBL/GenBank/DDBJ databases">
        <title>Genomic Encyclopedia of Type Strains, Phase IV (KMG-IV): sequencing the most valuable type-strain genomes for metagenomic binning, comparative biology and taxonomic classification.</title>
        <authorList>
            <person name="Goeker M."/>
        </authorList>
    </citation>
    <scope>NUCLEOTIDE SEQUENCE [LARGE SCALE GENOMIC DNA]</scope>
    <source>
        <strain evidence="11 12">DSM 28236</strain>
    </source>
</reference>
<dbReference type="NCBIfam" id="TIGR00761">
    <property type="entry name" value="argB"/>
    <property type="match status" value="1"/>
</dbReference>
<keyword evidence="4 9" id="KW-0808">Transferase</keyword>
<accession>A0ABS2PWW0</accession>
<comment type="subcellular location">
    <subcellularLocation>
        <location evidence="9">Cytoplasm</location>
    </subcellularLocation>
</comment>
<dbReference type="GO" id="GO:0003991">
    <property type="term" value="F:acetylglutamate kinase activity"/>
    <property type="evidence" value="ECO:0007669"/>
    <property type="project" value="UniProtKB-EC"/>
</dbReference>
<comment type="catalytic activity">
    <reaction evidence="8 9">
        <text>N-acetyl-L-glutamate + ATP = N-acetyl-L-glutamyl 5-phosphate + ADP</text>
        <dbReference type="Rhea" id="RHEA:14629"/>
        <dbReference type="ChEBI" id="CHEBI:30616"/>
        <dbReference type="ChEBI" id="CHEBI:44337"/>
        <dbReference type="ChEBI" id="CHEBI:57936"/>
        <dbReference type="ChEBI" id="CHEBI:456216"/>
        <dbReference type="EC" id="2.7.2.8"/>
    </reaction>
</comment>
<dbReference type="EMBL" id="JAFBER010000003">
    <property type="protein sequence ID" value="MBM7644549.1"/>
    <property type="molecule type" value="Genomic_DNA"/>
</dbReference>
<keyword evidence="12" id="KW-1185">Reference proteome</keyword>
<sequence length="267" mass="28624">MNFLVIKCGGSVVEKLPDRFYENIADIQKSGKWLPVIVHGGGPLISSFLNKLNIETSFRHGLRVTTEEVLDAAEIVLSGLVNKQIVRKLSMAKGKAFGMSGADGHLLTAVPVDDSGNLGFVGKIGGVKSEWLIQIIKEGYIPVISPISLDAKGQRYNINADAAASAIAQALKAHLCFISDIPGIWIEEDGKKKVLNKVTQQEVVDMIAEKKIAGGMIPKVQAAIESLLEGVPEVVILNGFDDKSLLDYTNNGRAGTKIILEGEAAHV</sequence>
<comment type="caution">
    <text evidence="11">The sequence shown here is derived from an EMBL/GenBank/DDBJ whole genome shotgun (WGS) entry which is preliminary data.</text>
</comment>
<evidence type="ECO:0000256" key="6">
    <source>
        <dbReference type="ARBA" id="ARBA00022777"/>
    </source>
</evidence>
<dbReference type="PIRSF" id="PIRSF000728">
    <property type="entry name" value="NAGK"/>
    <property type="match status" value="1"/>
</dbReference>
<dbReference type="InterPro" id="IPR004662">
    <property type="entry name" value="AcgluKinase_fam"/>
</dbReference>
<evidence type="ECO:0000256" key="9">
    <source>
        <dbReference type="HAMAP-Rule" id="MF_00082"/>
    </source>
</evidence>
<feature type="binding site" evidence="9">
    <location>
        <position position="63"/>
    </location>
    <ligand>
        <name>substrate</name>
    </ligand>
</feature>
<name>A0ABS2PWW0_9BACL</name>
<keyword evidence="2 9" id="KW-0055">Arginine biosynthesis</keyword>
<dbReference type="CDD" id="cd04238">
    <property type="entry name" value="AAK_NAGK-like"/>
    <property type="match status" value="1"/>
</dbReference>
<dbReference type="EC" id="2.7.2.8" evidence="9"/>
<feature type="binding site" evidence="9">
    <location>
        <begin position="41"/>
        <end position="42"/>
    </location>
    <ligand>
        <name>substrate</name>
    </ligand>
</feature>
<dbReference type="HAMAP" id="MF_00082">
    <property type="entry name" value="ArgB"/>
    <property type="match status" value="1"/>
</dbReference>
<keyword evidence="3 9" id="KW-0028">Amino-acid biosynthesis</keyword>
<evidence type="ECO:0000256" key="3">
    <source>
        <dbReference type="ARBA" id="ARBA00022605"/>
    </source>
</evidence>
<evidence type="ECO:0000256" key="4">
    <source>
        <dbReference type="ARBA" id="ARBA00022679"/>
    </source>
</evidence>
<keyword evidence="9" id="KW-0963">Cytoplasm</keyword>
<keyword evidence="5 9" id="KW-0547">Nucleotide-binding</keyword>
<dbReference type="PANTHER" id="PTHR23342">
    <property type="entry name" value="N-ACETYLGLUTAMATE SYNTHASE"/>
    <property type="match status" value="1"/>
</dbReference>
<dbReference type="Pfam" id="PF00696">
    <property type="entry name" value="AA_kinase"/>
    <property type="match status" value="1"/>
</dbReference>
<protein>
    <recommendedName>
        <fullName evidence="9">Acetylglutamate kinase</fullName>
        <ecNumber evidence="9">2.7.2.8</ecNumber>
    </recommendedName>
    <alternativeName>
        <fullName evidence="9">N-acetyl-L-glutamate 5-phosphotransferase</fullName>
    </alternativeName>
    <alternativeName>
        <fullName evidence="9">NAG kinase</fullName>
        <shortName evidence="9">NAGK</shortName>
    </alternativeName>
</protein>
<evidence type="ECO:0000313" key="12">
    <source>
        <dbReference type="Proteomes" id="UP000808914"/>
    </source>
</evidence>
<comment type="function">
    <text evidence="9">Catalyzes the ATP-dependent phosphorylation of N-acetyl-L-glutamate.</text>
</comment>
<dbReference type="InterPro" id="IPR037528">
    <property type="entry name" value="ArgB"/>
</dbReference>
<keyword evidence="6 9" id="KW-0418">Kinase</keyword>
<proteinExistence type="inferred from homology"/>
<comment type="pathway">
    <text evidence="1 9">Amino-acid biosynthesis; L-arginine biosynthesis; N(2)-acetyl-L-ornithine from L-glutamate: step 2/4.</text>
</comment>
<dbReference type="InterPro" id="IPR036393">
    <property type="entry name" value="AceGlu_kinase-like_sf"/>
</dbReference>